<evidence type="ECO:0000313" key="2">
    <source>
        <dbReference type="EMBL" id="GJN50528.1"/>
    </source>
</evidence>
<evidence type="ECO:0000313" key="4">
    <source>
        <dbReference type="Proteomes" id="UP001054892"/>
    </source>
</evidence>
<evidence type="ECO:0008006" key="5">
    <source>
        <dbReference type="Google" id="ProtNLM"/>
    </source>
</evidence>
<dbReference type="KEGG" id="ptw:TUM18999_49270"/>
<keyword evidence="4" id="KW-1185">Reference proteome</keyword>
<dbReference type="EMBL" id="AP023189">
    <property type="protein sequence ID" value="BCG26736.1"/>
    <property type="molecule type" value="Genomic_DNA"/>
</dbReference>
<dbReference type="RefSeq" id="WP_173172919.1">
    <property type="nucleotide sequence ID" value="NZ_AP023189.1"/>
</dbReference>
<sequence>METRQLILVPQISSVPGHHALAGRMLRWLVRQDVVEALPSAFARGGNRMVHALAPGARKVAEHPGHVPLGQPRTGLEIVDKRCIYTPARGFLGEAGCPDCRREIGEPLFESLENWWPGETDNFTCPECGFEDDINGFLFLQPCGFSNLAFIFNGCTEAGFDRAFLAAFADRLGYPVRVVRVED</sequence>
<evidence type="ECO:0000313" key="3">
    <source>
        <dbReference type="Proteomes" id="UP000509383"/>
    </source>
</evidence>
<proteinExistence type="predicted"/>
<reference evidence="1 3" key="1">
    <citation type="submission" date="2020-05" db="EMBL/GenBank/DDBJ databases">
        <title>Characterization of novel class B3 metallo-beta-lactamase from novel Pseudomonas species.</title>
        <authorList>
            <person name="Yamada K."/>
            <person name="Aoki K."/>
            <person name="Ishii Y."/>
        </authorList>
    </citation>
    <scope>NUCLEOTIDE SEQUENCE [LARGE SCALE GENOMIC DNA]</scope>
    <source>
        <strain evidence="1 3">TUM18999</strain>
        <strain evidence="2 4">TUM20286</strain>
    </source>
</reference>
<evidence type="ECO:0000313" key="1">
    <source>
        <dbReference type="EMBL" id="BCG26736.1"/>
    </source>
</evidence>
<protein>
    <recommendedName>
        <fullName evidence="5">Sugar ABC transporter ATPase</fullName>
    </recommendedName>
</protein>
<name>A0A6J4EBT9_9PSED</name>
<dbReference type="EMBL" id="BQKM01000001">
    <property type="protein sequence ID" value="GJN50528.1"/>
    <property type="molecule type" value="Genomic_DNA"/>
</dbReference>
<dbReference type="Proteomes" id="UP001054892">
    <property type="component" value="Unassembled WGS sequence"/>
</dbReference>
<gene>
    <name evidence="1" type="ORF">TUM18999_49270</name>
    <name evidence="2" type="ORF">TUM20286_02800</name>
</gene>
<organism evidence="1 3">
    <name type="scientific">Pseudomonas tohonis</name>
    <dbReference type="NCBI Taxonomy" id="2725477"/>
    <lineage>
        <taxon>Bacteria</taxon>
        <taxon>Pseudomonadati</taxon>
        <taxon>Pseudomonadota</taxon>
        <taxon>Gammaproteobacteria</taxon>
        <taxon>Pseudomonadales</taxon>
        <taxon>Pseudomonadaceae</taxon>
        <taxon>Pseudomonas</taxon>
    </lineage>
</organism>
<accession>A0A6J4EBT9</accession>
<dbReference type="AlphaFoldDB" id="A0A6J4EBT9"/>
<dbReference type="Proteomes" id="UP000509383">
    <property type="component" value="Chromosome"/>
</dbReference>